<keyword evidence="2" id="KW-1185">Reference proteome</keyword>
<comment type="caution">
    <text evidence="1">The sequence shown here is derived from an EMBL/GenBank/DDBJ whole genome shotgun (WGS) entry which is preliminary data.</text>
</comment>
<dbReference type="Proteomes" id="UP000829398">
    <property type="component" value="Chromosome 1"/>
</dbReference>
<sequence>MRTVIRIMLSLCFPTEVARVAAAAAGKAFRRLSMESQSRAEKKVYAHYNHTDSCKFARWTAKESYEFMRARPWQDVVDFYSDIVSGHLTLSDLFGTERTRTSSIHNDENEIPEVEVGSDANEDRAGSGRWARANFKIVVSYHGPSFDGWQKQPDLNTVQGLVEKCLGSFVDEKRAKLLKEKCKPLEGCALVAGRTDKGVTALQQVCSFYTWRKDVKPSDIEDAINSAAPGKIRVISVSQVSRVFHPNFSAKWRRYLYIFPLNDGENREQSIDSEVEVENFHTSNNVGKQSNGCYENIENLLINDEGGFGSHEKPRNFTICRVNLLLQRLEGKLLSYKTFARDTKASRNIGPPTECFIYHARATEAILPCPVNDHGEGRKVMCVELVANRFLRKMVRVLVATLVREAAAGADEDALLKLMDATCRRATAPPAPPEGLCLVDVGYTNFDPQNSLIP</sequence>
<evidence type="ECO:0000313" key="2">
    <source>
        <dbReference type="Proteomes" id="UP000829398"/>
    </source>
</evidence>
<proteinExistence type="predicted"/>
<gene>
    <name evidence="1" type="ORF">KPL71_002458</name>
</gene>
<name>A0ACB8P750_CITSI</name>
<reference evidence="2" key="1">
    <citation type="journal article" date="2023" name="Hortic. Res.">
        <title>A chromosome-level phased genome enabling allele-level studies in sweet orange: a case study on citrus Huanglongbing tolerance.</title>
        <authorList>
            <person name="Wu B."/>
            <person name="Yu Q."/>
            <person name="Deng Z."/>
            <person name="Duan Y."/>
            <person name="Luo F."/>
            <person name="Gmitter F. Jr."/>
        </authorList>
    </citation>
    <scope>NUCLEOTIDE SEQUENCE [LARGE SCALE GENOMIC DNA]</scope>
    <source>
        <strain evidence="2">cv. Valencia</strain>
    </source>
</reference>
<evidence type="ECO:0000313" key="1">
    <source>
        <dbReference type="EMBL" id="KAH9805550.1"/>
    </source>
</evidence>
<organism evidence="1 2">
    <name type="scientific">Citrus sinensis</name>
    <name type="common">Sweet orange</name>
    <name type="synonym">Citrus aurantium var. sinensis</name>
    <dbReference type="NCBI Taxonomy" id="2711"/>
    <lineage>
        <taxon>Eukaryota</taxon>
        <taxon>Viridiplantae</taxon>
        <taxon>Streptophyta</taxon>
        <taxon>Embryophyta</taxon>
        <taxon>Tracheophyta</taxon>
        <taxon>Spermatophyta</taxon>
        <taxon>Magnoliopsida</taxon>
        <taxon>eudicotyledons</taxon>
        <taxon>Gunneridae</taxon>
        <taxon>Pentapetalae</taxon>
        <taxon>rosids</taxon>
        <taxon>malvids</taxon>
        <taxon>Sapindales</taxon>
        <taxon>Rutaceae</taxon>
        <taxon>Aurantioideae</taxon>
        <taxon>Citrus</taxon>
    </lineage>
</organism>
<protein>
    <submittedName>
        <fullName evidence="1">tRNA pseudouridine synthase</fullName>
    </submittedName>
</protein>
<accession>A0ACB8P750</accession>
<dbReference type="EMBL" id="CM039170">
    <property type="protein sequence ID" value="KAH9805550.1"/>
    <property type="molecule type" value="Genomic_DNA"/>
</dbReference>